<evidence type="ECO:0000259" key="2">
    <source>
        <dbReference type="PROSITE" id="PS50837"/>
    </source>
</evidence>
<dbReference type="Pfam" id="PF24883">
    <property type="entry name" value="NPHP3_N"/>
    <property type="match status" value="1"/>
</dbReference>
<comment type="caution">
    <text evidence="3">The sequence shown here is derived from an EMBL/GenBank/DDBJ whole genome shotgun (WGS) entry which is preliminary data.</text>
</comment>
<feature type="domain" description="NACHT" evidence="2">
    <location>
        <begin position="234"/>
        <end position="394"/>
    </location>
</feature>
<dbReference type="PANTHER" id="PTHR10039:SF16">
    <property type="entry name" value="GPI INOSITOL-DEACYLASE"/>
    <property type="match status" value="1"/>
</dbReference>
<dbReference type="Pfam" id="PF17111">
    <property type="entry name" value="PigL_N"/>
    <property type="match status" value="1"/>
</dbReference>
<organism evidence="3 4">
    <name type="scientific">Penicillium angulare</name>
    <dbReference type="NCBI Taxonomy" id="116970"/>
    <lineage>
        <taxon>Eukaryota</taxon>
        <taxon>Fungi</taxon>
        <taxon>Dikarya</taxon>
        <taxon>Ascomycota</taxon>
        <taxon>Pezizomycotina</taxon>
        <taxon>Eurotiomycetes</taxon>
        <taxon>Eurotiomycetidae</taxon>
        <taxon>Eurotiales</taxon>
        <taxon>Aspergillaceae</taxon>
        <taxon>Penicillium</taxon>
    </lineage>
</organism>
<dbReference type="PANTHER" id="PTHR10039">
    <property type="entry name" value="AMELOGENIN"/>
    <property type="match status" value="1"/>
</dbReference>
<dbReference type="InterPro" id="IPR031348">
    <property type="entry name" value="PigL_N"/>
</dbReference>
<dbReference type="SUPFAM" id="SSF52540">
    <property type="entry name" value="P-loop containing nucleoside triphosphate hydrolases"/>
    <property type="match status" value="1"/>
</dbReference>
<evidence type="ECO:0000256" key="1">
    <source>
        <dbReference type="ARBA" id="ARBA00022737"/>
    </source>
</evidence>
<name>A0A9W9ESL4_9EURO</name>
<gene>
    <name evidence="3" type="ORF">N7456_010849</name>
</gene>
<dbReference type="Proteomes" id="UP001149165">
    <property type="component" value="Unassembled WGS sequence"/>
</dbReference>
<keyword evidence="4" id="KW-1185">Reference proteome</keyword>
<dbReference type="InterPro" id="IPR056884">
    <property type="entry name" value="NPHP3-like_N"/>
</dbReference>
<evidence type="ECO:0000313" key="3">
    <source>
        <dbReference type="EMBL" id="KAJ5087233.1"/>
    </source>
</evidence>
<dbReference type="AlphaFoldDB" id="A0A9W9ESL4"/>
<keyword evidence="1" id="KW-0677">Repeat</keyword>
<dbReference type="InterPro" id="IPR007111">
    <property type="entry name" value="NACHT_NTPase"/>
</dbReference>
<proteinExistence type="predicted"/>
<accession>A0A9W9ESL4</accession>
<dbReference type="Gene3D" id="3.40.50.300">
    <property type="entry name" value="P-loop containing nucleotide triphosphate hydrolases"/>
    <property type="match status" value="1"/>
</dbReference>
<dbReference type="InterPro" id="IPR027417">
    <property type="entry name" value="P-loop_NTPase"/>
</dbReference>
<reference evidence="3" key="1">
    <citation type="submission" date="2022-11" db="EMBL/GenBank/DDBJ databases">
        <authorList>
            <person name="Petersen C."/>
        </authorList>
    </citation>
    <scope>NUCLEOTIDE SEQUENCE</scope>
    <source>
        <strain evidence="3">IBT 30069</strain>
    </source>
</reference>
<evidence type="ECO:0000313" key="4">
    <source>
        <dbReference type="Proteomes" id="UP001149165"/>
    </source>
</evidence>
<dbReference type="OrthoDB" id="1577640at2759"/>
<protein>
    <recommendedName>
        <fullName evidence="2">NACHT domain-containing protein</fullName>
    </recommendedName>
</protein>
<reference evidence="3" key="2">
    <citation type="journal article" date="2023" name="IMA Fungus">
        <title>Comparative genomic study of the Penicillium genus elucidates a diverse pangenome and 15 lateral gene transfer events.</title>
        <authorList>
            <person name="Petersen C."/>
            <person name="Sorensen T."/>
            <person name="Nielsen M.R."/>
            <person name="Sondergaard T.E."/>
            <person name="Sorensen J.L."/>
            <person name="Fitzpatrick D.A."/>
            <person name="Frisvad J.C."/>
            <person name="Nielsen K.L."/>
        </authorList>
    </citation>
    <scope>NUCLEOTIDE SEQUENCE</scope>
    <source>
        <strain evidence="3">IBT 30069</strain>
    </source>
</reference>
<dbReference type="PROSITE" id="PS50837">
    <property type="entry name" value="NACHT"/>
    <property type="match status" value="1"/>
</dbReference>
<sequence length="455" mass="52128">MDLAAAVVGFVSLGLQVSQNITTYYDGWRNSREDVDDICNSVGEMHQMLKILENAVNQRPLNGCNEMALFKFKLQRCEISMHRLDGKVKKFKDNTATGGFLARAKSEWERVKYPLKESTILKLRDLLQEQKLDLVLILNSLNIDAASVESETLTQNMSQLSCDISKIELQVEETKNILKSSIQVIDLKREKVLGWICSQDHTLLYQSRKSRRHPGTCQWFLQGREYLQWILKGSLLWVKGEVGCGKSILCSAVIEHLQSHCTTQSNNILLYFFFSFADAHLSNPILYLSSLLRQVCVDERILRDVEELYEKFNGSDAIMMRSLQYHEIELAIDSAIASLARSKEIYIVLDALDELPNDPDEFQRSRVLSWIMKTSTRYRHVHILFTSRSSSSRDIEDFADSITSIGIVTIDAMSNHDDMFSYLEAEFKKSRVLRKMPVDSLSTTFNDMIKLSDGM</sequence>
<dbReference type="EMBL" id="JAPQKH010000007">
    <property type="protein sequence ID" value="KAJ5087233.1"/>
    <property type="molecule type" value="Genomic_DNA"/>
</dbReference>